<keyword evidence="1" id="KW-0472">Membrane</keyword>
<sequence>PICQFANPTCFLLVVIKITFRVTIFTIAFMYICHHLPTACPEQNFEQSFRNFSLMLPSFSNN</sequence>
<gene>
    <name evidence="2" type="primary">ORF120188</name>
</gene>
<organism evidence="2">
    <name type="scientific">Arion vulgaris</name>
    <dbReference type="NCBI Taxonomy" id="1028688"/>
    <lineage>
        <taxon>Eukaryota</taxon>
        <taxon>Metazoa</taxon>
        <taxon>Spiralia</taxon>
        <taxon>Lophotrochozoa</taxon>
        <taxon>Mollusca</taxon>
        <taxon>Gastropoda</taxon>
        <taxon>Heterobranchia</taxon>
        <taxon>Euthyneura</taxon>
        <taxon>Panpulmonata</taxon>
        <taxon>Eupulmonata</taxon>
        <taxon>Stylommatophora</taxon>
        <taxon>Helicina</taxon>
        <taxon>Arionoidea</taxon>
        <taxon>Arionidae</taxon>
        <taxon>Arion</taxon>
    </lineage>
</organism>
<name>A0A0B7AI57_9EUPU</name>
<protein>
    <submittedName>
        <fullName evidence="2">Uncharacterized protein</fullName>
    </submittedName>
</protein>
<dbReference type="EMBL" id="HACG01033432">
    <property type="protein sequence ID" value="CEK80297.1"/>
    <property type="molecule type" value="Transcribed_RNA"/>
</dbReference>
<keyword evidence="1" id="KW-1133">Transmembrane helix</keyword>
<accession>A0A0B7AI57</accession>
<feature type="non-terminal residue" evidence="2">
    <location>
        <position position="1"/>
    </location>
</feature>
<keyword evidence="1" id="KW-0812">Transmembrane</keyword>
<reference evidence="2" key="1">
    <citation type="submission" date="2014-12" db="EMBL/GenBank/DDBJ databases">
        <title>Insight into the proteome of Arion vulgaris.</title>
        <authorList>
            <person name="Aradska J."/>
            <person name="Bulat T."/>
            <person name="Smidak R."/>
            <person name="Sarate P."/>
            <person name="Gangsoo J."/>
            <person name="Sialana F."/>
            <person name="Bilban M."/>
            <person name="Lubec G."/>
        </authorList>
    </citation>
    <scope>NUCLEOTIDE SEQUENCE</scope>
    <source>
        <tissue evidence="2">Skin</tissue>
    </source>
</reference>
<feature type="transmembrane region" description="Helical" evidence="1">
    <location>
        <begin position="12"/>
        <end position="32"/>
    </location>
</feature>
<evidence type="ECO:0000313" key="2">
    <source>
        <dbReference type="EMBL" id="CEK80297.1"/>
    </source>
</evidence>
<dbReference type="AlphaFoldDB" id="A0A0B7AI57"/>
<proteinExistence type="predicted"/>
<evidence type="ECO:0000256" key="1">
    <source>
        <dbReference type="SAM" id="Phobius"/>
    </source>
</evidence>